<gene>
    <name evidence="1" type="ORF">JVW63_10475</name>
</gene>
<dbReference type="EMBL" id="JAFFJS010000007">
    <property type="protein sequence ID" value="MBM9434117.1"/>
    <property type="molecule type" value="Genomic_DNA"/>
</dbReference>
<dbReference type="Pfam" id="PF08843">
    <property type="entry name" value="AbiEii"/>
    <property type="match status" value="1"/>
</dbReference>
<dbReference type="Proteomes" id="UP000705983">
    <property type="component" value="Unassembled WGS sequence"/>
</dbReference>
<dbReference type="GO" id="GO:0016740">
    <property type="term" value="F:transferase activity"/>
    <property type="evidence" value="ECO:0007669"/>
    <property type="project" value="UniProtKB-KW"/>
</dbReference>
<proteinExistence type="predicted"/>
<reference evidence="2" key="1">
    <citation type="submission" date="2021-02" db="EMBL/GenBank/DDBJ databases">
        <title>Leucobacter sp. CX169.</title>
        <authorList>
            <person name="Cheng Y."/>
        </authorList>
    </citation>
    <scope>NUCLEOTIDE SEQUENCE [LARGE SCALE GENOMIC DNA]</scope>
    <source>
        <strain evidence="2">JY899</strain>
    </source>
</reference>
<evidence type="ECO:0000313" key="1">
    <source>
        <dbReference type="EMBL" id="MBM9434117.1"/>
    </source>
</evidence>
<dbReference type="InterPro" id="IPR014942">
    <property type="entry name" value="AbiEii"/>
</dbReference>
<keyword evidence="2" id="KW-1185">Reference proteome</keyword>
<sequence length="305" mass="33441">MTPKPQRGTPDGDATLAIQKLARETSADVQELQTLYVLEALLARIATSPYRDDFVLKGGVLLAAFAARRPTKDIDLQATGSSHDADDVAGRLREIAAVELSDGVVFDLDSVTASAIRDGDADECAGVRVRLIGRLGRARLTVGIDVNFGDPIWPAPQLIELPRLVPLGQPRVTLLGYPLAMVLAEKIVTAIDRGEGNTRWRDFADVYTLTRLHSVEAAALRSSLETVAAYRGVTLTPVLPALEEMPERAQVKWRAWRTRVNRQKELPEDFAEVLNDIARFTDPVLRGVAHGAWNIAHLDWGDRNA</sequence>
<organism evidence="1 2">
    <name type="scientific">Flaviflexus equikiangi</name>
    <dbReference type="NCBI Taxonomy" id="2758573"/>
    <lineage>
        <taxon>Bacteria</taxon>
        <taxon>Bacillati</taxon>
        <taxon>Actinomycetota</taxon>
        <taxon>Actinomycetes</taxon>
        <taxon>Actinomycetales</taxon>
        <taxon>Actinomycetaceae</taxon>
        <taxon>Flaviflexus</taxon>
    </lineage>
</organism>
<keyword evidence="1" id="KW-0808">Transferase</keyword>
<evidence type="ECO:0000313" key="2">
    <source>
        <dbReference type="Proteomes" id="UP000705983"/>
    </source>
</evidence>
<dbReference type="RefSeq" id="WP_187997130.1">
    <property type="nucleotide sequence ID" value="NZ_JACEXG010000007.1"/>
</dbReference>
<name>A0ABS2TK08_9ACTO</name>
<protein>
    <submittedName>
        <fullName evidence="1">Nucleotidyl transferase AbiEii/AbiGii toxin family protein</fullName>
    </submittedName>
</protein>
<accession>A0ABS2TK08</accession>
<comment type="caution">
    <text evidence="1">The sequence shown here is derived from an EMBL/GenBank/DDBJ whole genome shotgun (WGS) entry which is preliminary data.</text>
</comment>